<organism evidence="2">
    <name type="scientific">Bradyrhizobium barranii subsp. barranii</name>
    <dbReference type="NCBI Taxonomy" id="2823807"/>
    <lineage>
        <taxon>Bacteria</taxon>
        <taxon>Pseudomonadati</taxon>
        <taxon>Pseudomonadota</taxon>
        <taxon>Alphaproteobacteria</taxon>
        <taxon>Hyphomicrobiales</taxon>
        <taxon>Nitrobacteraceae</taxon>
        <taxon>Bradyrhizobium</taxon>
        <taxon>Bradyrhizobium barranii</taxon>
    </lineage>
</organism>
<reference evidence="2" key="2">
    <citation type="submission" date="2020-06" db="EMBL/GenBank/DDBJ databases">
        <title>Whole Genome Sequence of Bradyrhizobium sp. Strain 323S2.</title>
        <authorList>
            <person name="Bromfield E.S.P."/>
        </authorList>
    </citation>
    <scope>NUCLEOTIDE SEQUENCE [LARGE SCALE GENOMIC DNA]</scope>
    <source>
        <strain evidence="2">323S2</strain>
    </source>
</reference>
<dbReference type="EMBL" id="JACBFH010000001">
    <property type="protein sequence ID" value="NYY94437.1"/>
    <property type="molecule type" value="Genomic_DNA"/>
</dbReference>
<evidence type="ECO:0000313" key="4">
    <source>
        <dbReference type="Proteomes" id="UP000564836"/>
    </source>
</evidence>
<proteinExistence type="predicted"/>
<reference evidence="3 4" key="3">
    <citation type="journal article" date="2022" name="Int. J. Syst. Evol. Microbiol.">
        <title>Strains of Bradyrhizobium barranii sp. nov. associated with legumes native to Canada are symbionts of soybeans and belong to different subspecies (subsp. barranii subsp. nov. and subsp. apii subsp. nov.) and symbiovars (sv. glycinearum and sv. septentrionale).</title>
        <authorList>
            <person name="Bromfield E.S.P."/>
            <person name="Cloutier S."/>
            <person name="Wasai-Hara S."/>
            <person name="Minamisawa K."/>
        </authorList>
    </citation>
    <scope>NUCLEOTIDE SEQUENCE [LARGE SCALE GENOMIC DNA]</scope>
    <source>
        <strain evidence="3 4">323S2</strain>
    </source>
</reference>
<feature type="compositionally biased region" description="Low complexity" evidence="1">
    <location>
        <begin position="17"/>
        <end position="34"/>
    </location>
</feature>
<gene>
    <name evidence="3" type="ORF">G6321_00027825</name>
    <name evidence="2" type="ORF">G6321_40410</name>
</gene>
<dbReference type="EMBL" id="CP088280">
    <property type="protein sequence ID" value="UGX98716.1"/>
    <property type="molecule type" value="Genomic_DNA"/>
</dbReference>
<dbReference type="Proteomes" id="UP000564836">
    <property type="component" value="Chromosome"/>
</dbReference>
<dbReference type="RefSeq" id="WP_166352971.1">
    <property type="nucleotide sequence ID" value="NZ_CP088280.1"/>
</dbReference>
<evidence type="ECO:0000313" key="2">
    <source>
        <dbReference type="EMBL" id="NYY94437.1"/>
    </source>
</evidence>
<feature type="region of interest" description="Disordered" evidence="1">
    <location>
        <begin position="1"/>
        <end position="34"/>
    </location>
</feature>
<name>A0A7Z0QJA6_9BRAD</name>
<accession>A0A7Z0QJA6</accession>
<evidence type="ECO:0000256" key="1">
    <source>
        <dbReference type="SAM" id="MobiDB-lite"/>
    </source>
</evidence>
<reference evidence="3 4" key="1">
    <citation type="journal article" date="2017" name="Syst. Appl. Microbiol.">
        <title>Soybeans inoculated with root zone soils of Canadian native legumes harbour diverse and novel Bradyrhizobium spp. that possess agricultural potential.</title>
        <authorList>
            <person name="Bromfield E.S.P."/>
            <person name="Cloutier S."/>
            <person name="Tambong J.T."/>
            <person name="Tran Thi T.V."/>
        </authorList>
    </citation>
    <scope>NUCLEOTIDE SEQUENCE [LARGE SCALE GENOMIC DNA]</scope>
    <source>
        <strain evidence="3 4">323S2</strain>
    </source>
</reference>
<protein>
    <submittedName>
        <fullName evidence="2">Uncharacterized protein</fullName>
    </submittedName>
</protein>
<dbReference type="AlphaFoldDB" id="A0A7Z0QJA6"/>
<sequence length="518" mass="54788">MGWQDAPVVTGGGWQSAPLANEAPPVAEPAVPEGPLSWSDVPGLALQNAPSSIGNFVSDIVQPILHPIDTATAIKNVGQGYLEKGGLISGDQHTQYADAVNQYFANRYGSTEGFKRALAEDPAGVFGDLSTVLTGGETALARLPGLAGKAAKVAGTAGRFVDPLNLVTKPAAGAVKMADYALGVTTGAGPDAIAAARQAGREGGAASEALTSQMRRNAPIDEIVTDARAAADQMKRDAQATYQREMAATRANPTQLQFNHLDAAVNRIDNIVNYHGRPRQELLPIRDKLVGLVNEWKGRDPAFFHTPAGFDELKKVVYEDVLGKIPFEDKAARKIAGDLYDAVKGTIVKQDPTYAKTMANYEKYSTALREIERTLIGKPNAPVDAALRKLTSIMRNNVNTNFGKRADMVRQLEAAGAPQLTDKIAGASLNSLAPRGLAQAASGVELFHALGDLASGHVGSLAMIPATLAAGSPRLVGEGSHALGVAQRYMDQFGYPALEASRQIGRVPRLYVSPNRDQ</sequence>
<evidence type="ECO:0000313" key="3">
    <source>
        <dbReference type="EMBL" id="UGX98716.1"/>
    </source>
</evidence>